<dbReference type="EMBL" id="JYDI01000275">
    <property type="protein sequence ID" value="KRY46709.1"/>
    <property type="molecule type" value="Genomic_DNA"/>
</dbReference>
<dbReference type="STRING" id="45882.A0A0V1CBU9"/>
<dbReference type="Proteomes" id="UP000054653">
    <property type="component" value="Unassembled WGS sequence"/>
</dbReference>
<organism evidence="1 2">
    <name type="scientific">Trichinella britovi</name>
    <name type="common">Parasitic roundworm</name>
    <dbReference type="NCBI Taxonomy" id="45882"/>
    <lineage>
        <taxon>Eukaryota</taxon>
        <taxon>Metazoa</taxon>
        <taxon>Ecdysozoa</taxon>
        <taxon>Nematoda</taxon>
        <taxon>Enoplea</taxon>
        <taxon>Dorylaimia</taxon>
        <taxon>Trichinellida</taxon>
        <taxon>Trichinellidae</taxon>
        <taxon>Trichinella</taxon>
    </lineage>
</organism>
<gene>
    <name evidence="1" type="ORF">T03_10441</name>
</gene>
<dbReference type="OrthoDB" id="8048158at2759"/>
<keyword evidence="2" id="KW-1185">Reference proteome</keyword>
<protein>
    <submittedName>
        <fullName evidence="1">Uncharacterized protein</fullName>
    </submittedName>
</protein>
<proteinExistence type="predicted"/>
<comment type="caution">
    <text evidence="1">The sequence shown here is derived from an EMBL/GenBank/DDBJ whole genome shotgun (WGS) entry which is preliminary data.</text>
</comment>
<evidence type="ECO:0000313" key="2">
    <source>
        <dbReference type="Proteomes" id="UP000054653"/>
    </source>
</evidence>
<reference evidence="1 2" key="1">
    <citation type="submission" date="2015-01" db="EMBL/GenBank/DDBJ databases">
        <title>Evolution of Trichinella species and genotypes.</title>
        <authorList>
            <person name="Korhonen P.K."/>
            <person name="Edoardo P."/>
            <person name="Giuseppe L.R."/>
            <person name="Gasser R.B."/>
        </authorList>
    </citation>
    <scope>NUCLEOTIDE SEQUENCE [LARGE SCALE GENOMIC DNA]</scope>
    <source>
        <strain evidence="1">ISS120</strain>
    </source>
</reference>
<sequence>MIPGSVDSVVVELMRPGIASILIPSDGIVHLWITSADVTDIRIGTWAEVNRVPVEAFESLTPVNPPIVNNRRNPSTHSIAGVILMCVPYSVANHLKIFTPVGIPMIIVAAVKMGSPPPEVSKKVVPKLRSVRSMVIPPAKTAPMLMSIDELSSIKAGGNNQNPRLFSRGKDISVAPTIIGISQFPNPLSSIGITIKKIMKIQDSLPRAHSSIRLNRMDRSNIISSATINPKEINEVFEYLYWLMSSKHVVNAIEPSSTWSPWRPVVMKKILPFTPLDMVNVDVQYSVYCTVMNMILNISVSSNQFNGLPSGIPKGLGMFSEVGGHVPCSGISADLKNIQKNVTKKNASVVKNKIIASFIPDQEELKVFSV</sequence>
<dbReference type="AlphaFoldDB" id="A0A0V1CBU9"/>
<evidence type="ECO:0000313" key="1">
    <source>
        <dbReference type="EMBL" id="KRY46709.1"/>
    </source>
</evidence>
<accession>A0A0V1CBU9</accession>
<name>A0A0V1CBU9_TRIBR</name>